<dbReference type="InterPro" id="IPR016024">
    <property type="entry name" value="ARM-type_fold"/>
</dbReference>
<dbReference type="AlphaFoldDB" id="A0A1J4J6B5"/>
<comment type="caution">
    <text evidence="1">The sequence shown here is derived from an EMBL/GenBank/DDBJ whole genome shotgun (WGS) entry which is preliminary data.</text>
</comment>
<dbReference type="SUPFAM" id="SSF48371">
    <property type="entry name" value="ARM repeat"/>
    <property type="match status" value="1"/>
</dbReference>
<dbReference type="Proteomes" id="UP000179807">
    <property type="component" value="Unassembled WGS sequence"/>
</dbReference>
<dbReference type="EMBL" id="MLAK01001293">
    <property type="protein sequence ID" value="OHS94744.1"/>
    <property type="molecule type" value="Genomic_DNA"/>
</dbReference>
<dbReference type="OrthoDB" id="294853at2759"/>
<organism evidence="1 2">
    <name type="scientific">Tritrichomonas foetus</name>
    <dbReference type="NCBI Taxonomy" id="1144522"/>
    <lineage>
        <taxon>Eukaryota</taxon>
        <taxon>Metamonada</taxon>
        <taxon>Parabasalia</taxon>
        <taxon>Tritrichomonadida</taxon>
        <taxon>Tritrichomonadidae</taxon>
        <taxon>Tritrichomonas</taxon>
    </lineage>
</organism>
<evidence type="ECO:0008006" key="3">
    <source>
        <dbReference type="Google" id="ProtNLM"/>
    </source>
</evidence>
<reference evidence="1" key="1">
    <citation type="submission" date="2016-10" db="EMBL/GenBank/DDBJ databases">
        <authorList>
            <person name="Benchimol M."/>
            <person name="Almeida L.G."/>
            <person name="Vasconcelos A.T."/>
            <person name="Perreira-Neves A."/>
            <person name="Rosa I.A."/>
            <person name="Tasca T."/>
            <person name="Bogo M.R."/>
            <person name="de Souza W."/>
        </authorList>
    </citation>
    <scope>NUCLEOTIDE SEQUENCE [LARGE SCALE GENOMIC DNA]</scope>
    <source>
        <strain evidence="1">K</strain>
    </source>
</reference>
<dbReference type="RefSeq" id="XP_068347881.1">
    <property type="nucleotide sequence ID" value="XM_068495723.1"/>
</dbReference>
<proteinExistence type="predicted"/>
<name>A0A1J4J6B5_9EUKA</name>
<protein>
    <recommendedName>
        <fullName evidence="3">Mon2/Sec7/BIG1-like dimerisation and cyclophilin-binding domain-containing protein</fullName>
    </recommendedName>
</protein>
<evidence type="ECO:0000313" key="2">
    <source>
        <dbReference type="Proteomes" id="UP000179807"/>
    </source>
</evidence>
<evidence type="ECO:0000313" key="1">
    <source>
        <dbReference type="EMBL" id="OHS94744.1"/>
    </source>
</evidence>
<sequence>MQNDLSMNQLKDKLSKFTSFDYPENIRSLANDAVSFLNRPDAPLPIPDSESPVVRMLTTIFMNHKLSKSSPDLVSTVFCCISFDIFSGNALETLLKTLTKAAYELDCEAAVSILQKAPSQIIDNFPHLTIIRVILSFVLTMMSHSNDVISSSAFATFPQIIEQLINSITSFKGDDSNYLNFLKGSKFSQISESFENRINFILYLFFNDLTSIALKQPLQWLNVDHQPTNIIYDVLELIINTYHDLIVSEPQISCIFEGAIIQSMSDINALQFIICFVESFLNTHFSLCTSLFDEFLSQINSRGEKSLAALYFFRSIATRQKDFAARFFIKCESDMSHFSDLFKQIQKYTENLEASDHLTYSLNVIRWNRAKSDKFKSKFIKNAPFEIVLGIIESFCSISSKDSSENETNDSINNSLKNIGKFISQNFYNILKINLMAMKFATLETFNLPCKLLFDCLRLMKLTNQNEFNDYFEVVCNLKFGESISQDLHRNFQIGDKIGLYSQFLAKIAEIDPNICSGKWKTILTSLFSSGTNLELDFSQSFEDKEVKSITESSIEIKPLPFLFLANLTNANSTRFDLIWSVLEPFFKNNLETIEAMDSNILSLLIEMIGRCMFESSEVCLMEMAYYYVKHEYIDSESTERILNQIRNVLAENTNAVKNSWVNLFKVLLPSNFDTDSEILHLAFNVLTMICNDHIQNVPQDALEKFIDLIIAYSDCTVDINLSLSSFDLMWNVVRVMGENTQKWKHLMSELLRLIHDTRNDISSCAIRTFFSLMSSNFEQIPNEVIEYFIASGFNEILDGFDIADLKTAPNFELALQELAHYSSSFWTSFDKNKAFHDQFLPQAIEKATNFCVTCKNFEIVTNSFQFFETFFECEYLDAETAELLRKAIEKMADCYLLITDMNNMVFSCYGRLVNRILLTLKTRNTLTTLPLWFPLINRCATTLRSEGYVHITPQRMLDIIPSLFPIGNTQNQQTENPQSTTDTIDTKTMNNTDCKNVNADVVANVEDEESENQYYETSIKTFEFLRDIANSELANDCIPMSELLFDILVRIFNTDLKIDVRLKLISICKDLVLKDKSENLSKLIINAEINPTNELADDIFTCYLNISNKWSQLQATAKAKLVSVLYKAPKESQIEFVKQNQTNITIIKLIWTTYFDPNSETFNEEVLSNSFDIVVDAIAELLSDARHQIQVLAFLKNAKSPKKSFGNSEETTKSHLLRLVNPLTLLITSRKDEVRSAVQKIFEIISRIIATMK</sequence>
<keyword evidence="2" id="KW-1185">Reference proteome</keyword>
<dbReference type="VEuPathDB" id="TrichDB:TRFO_10902"/>
<accession>A0A1J4J6B5</accession>
<gene>
    <name evidence="1" type="ORF">TRFO_10902</name>
</gene>
<dbReference type="GeneID" id="94830427"/>